<evidence type="ECO:0000256" key="1">
    <source>
        <dbReference type="SAM" id="MobiDB-lite"/>
    </source>
</evidence>
<dbReference type="Pfam" id="PF13843">
    <property type="entry name" value="DDE_Tnp_1_7"/>
    <property type="match status" value="1"/>
</dbReference>
<name>A0A5N4AST1_PHOPY</name>
<evidence type="ECO:0000313" key="3">
    <source>
        <dbReference type="EMBL" id="KAB0800404.1"/>
    </source>
</evidence>
<gene>
    <name evidence="3" type="ORF">PPYR_06144</name>
</gene>
<dbReference type="InterPro" id="IPR029526">
    <property type="entry name" value="PGBD"/>
</dbReference>
<protein>
    <recommendedName>
        <fullName evidence="2">PiggyBac transposable element-derived protein domain-containing protein</fullName>
    </recommendedName>
</protein>
<proteinExistence type="predicted"/>
<sequence length="634" mass="72011">MDPNNTIINLVEFEKLSSAEQAQWLDSITDDQAINSDEGGDSDADDFPEFTPLPANTSRRQTKRSFDEISGDFDSDDSVADPNFYPEQEACQVPAFDSSSDDDEPLVNLVHRSSTVTDVQNSQEQGNDFLWTKSPYLPHAFQSVTFHEFPGPRISISDSPIDIFSKILGNDFLEKIVTETNRYAIQNNNAIDLTVEELKAFIGMLIIMGFNPLPSLRLYWSSDPNFHNSRISAIMPLKRFLKILRFLHINDNENMLKKGEAGFDKLHKVRPMITYLSDTFLNVYTPAQNLAVDESMVAFKGRTHLKQYMPLKPIKRGIKIWALACSKTGFLLKFSVYEGKKESDEEGPLGEKTVLELTKPFENKNYCIYFDNFFTSFTLLLKLLDRKLYGCGTMRPNRKNFPKDLLVSDKDLEQGEFDNVGTSNITVSKWKDRGKKCVLVASTMHSVMETSTVERMTKEGVRVTVGCPKSIDDYNRNMGGVDLFDQLHSCYSIAWKSRKWWMKLFYYMIDACIVNSYVLYKAGASTSQQKYTPKKQLVFRSILANQLIGTFSARKIQGSWFIVGKNKVKKLDGRSVNVENSLRLTNVGDHLPTSTSSRRCARCSTEKKPKRSSIACTKCQVALCLPCFAPFHNK</sequence>
<accession>A0A5N4AST1</accession>
<reference evidence="3 4" key="1">
    <citation type="journal article" date="2018" name="Elife">
        <title>Firefly genomes illuminate parallel origins of bioluminescence in beetles.</title>
        <authorList>
            <person name="Fallon T.R."/>
            <person name="Lower S.E."/>
            <person name="Chang C.H."/>
            <person name="Bessho-Uehara M."/>
            <person name="Martin G.J."/>
            <person name="Bewick A.J."/>
            <person name="Behringer M."/>
            <person name="Debat H.J."/>
            <person name="Wong I."/>
            <person name="Day J.C."/>
            <person name="Suvorov A."/>
            <person name="Silva C.J."/>
            <person name="Stanger-Hall K.F."/>
            <person name="Hall D.W."/>
            <person name="Schmitz R.J."/>
            <person name="Nelson D.R."/>
            <person name="Lewis S.M."/>
            <person name="Shigenobu S."/>
            <person name="Bybee S.M."/>
            <person name="Larracuente A.M."/>
            <person name="Oba Y."/>
            <person name="Weng J.K."/>
        </authorList>
    </citation>
    <scope>NUCLEOTIDE SEQUENCE [LARGE SCALE GENOMIC DNA]</scope>
    <source>
        <strain evidence="3">1611_PpyrPB1</strain>
        <tissue evidence="3">Whole body</tissue>
    </source>
</reference>
<feature type="domain" description="PiggyBac transposable element-derived protein" evidence="2">
    <location>
        <begin position="159"/>
        <end position="517"/>
    </location>
</feature>
<comment type="caution">
    <text evidence="3">The sequence shown here is derived from an EMBL/GenBank/DDBJ whole genome shotgun (WGS) entry which is preliminary data.</text>
</comment>
<feature type="compositionally biased region" description="Acidic residues" evidence="1">
    <location>
        <begin position="38"/>
        <end position="48"/>
    </location>
</feature>
<feature type="region of interest" description="Disordered" evidence="1">
    <location>
        <begin position="27"/>
        <end position="82"/>
    </location>
</feature>
<dbReference type="InParanoid" id="A0A5N4AST1"/>
<evidence type="ECO:0000313" key="4">
    <source>
        <dbReference type="Proteomes" id="UP000327044"/>
    </source>
</evidence>
<dbReference type="OrthoDB" id="6743202at2759"/>
<dbReference type="FunCoup" id="A0A5N4AST1">
    <property type="interactions" value="50"/>
</dbReference>
<dbReference type="EMBL" id="VVIM01000004">
    <property type="protein sequence ID" value="KAB0800404.1"/>
    <property type="molecule type" value="Genomic_DNA"/>
</dbReference>
<organism evidence="3 4">
    <name type="scientific">Photinus pyralis</name>
    <name type="common">Common eastern firefly</name>
    <name type="synonym">Lampyris pyralis</name>
    <dbReference type="NCBI Taxonomy" id="7054"/>
    <lineage>
        <taxon>Eukaryota</taxon>
        <taxon>Metazoa</taxon>
        <taxon>Ecdysozoa</taxon>
        <taxon>Arthropoda</taxon>
        <taxon>Hexapoda</taxon>
        <taxon>Insecta</taxon>
        <taxon>Pterygota</taxon>
        <taxon>Neoptera</taxon>
        <taxon>Endopterygota</taxon>
        <taxon>Coleoptera</taxon>
        <taxon>Polyphaga</taxon>
        <taxon>Elateriformia</taxon>
        <taxon>Elateroidea</taxon>
        <taxon>Lampyridae</taxon>
        <taxon>Lampyrinae</taxon>
        <taxon>Photinus</taxon>
    </lineage>
</organism>
<dbReference type="PANTHER" id="PTHR46599">
    <property type="entry name" value="PIGGYBAC TRANSPOSABLE ELEMENT-DERIVED PROTEIN 4"/>
    <property type="match status" value="1"/>
</dbReference>
<keyword evidence="4" id="KW-1185">Reference proteome</keyword>
<dbReference type="AlphaFoldDB" id="A0A5N4AST1"/>
<dbReference type="PANTHER" id="PTHR46599:SF3">
    <property type="entry name" value="PIGGYBAC TRANSPOSABLE ELEMENT-DERIVED PROTEIN 4"/>
    <property type="match status" value="1"/>
</dbReference>
<dbReference type="Proteomes" id="UP000327044">
    <property type="component" value="Unassembled WGS sequence"/>
</dbReference>
<feature type="compositionally biased region" description="Acidic residues" evidence="1">
    <location>
        <begin position="69"/>
        <end position="79"/>
    </location>
</feature>
<evidence type="ECO:0000259" key="2">
    <source>
        <dbReference type="Pfam" id="PF13843"/>
    </source>
</evidence>